<evidence type="ECO:0008006" key="2">
    <source>
        <dbReference type="Google" id="ProtNLM"/>
    </source>
</evidence>
<dbReference type="EMBL" id="CADCTL010000271">
    <property type="protein sequence ID" value="CAA9280298.1"/>
    <property type="molecule type" value="Genomic_DNA"/>
</dbReference>
<accession>A0A6J4JK20</accession>
<organism evidence="1">
    <name type="scientific">uncultured Acetobacteraceae bacterium</name>
    <dbReference type="NCBI Taxonomy" id="169975"/>
    <lineage>
        <taxon>Bacteria</taxon>
        <taxon>Pseudomonadati</taxon>
        <taxon>Pseudomonadota</taxon>
        <taxon>Alphaproteobacteria</taxon>
        <taxon>Acetobacterales</taxon>
        <taxon>Acetobacteraceae</taxon>
        <taxon>environmental samples</taxon>
    </lineage>
</organism>
<dbReference type="InterPro" id="IPR010865">
    <property type="entry name" value="DUF1499"/>
</dbReference>
<evidence type="ECO:0000313" key="1">
    <source>
        <dbReference type="EMBL" id="CAA9280298.1"/>
    </source>
</evidence>
<gene>
    <name evidence="1" type="ORF">AVDCRST_MAG04-3676</name>
</gene>
<sequence length="137" mass="15166">MGLPPAEPVEFRSLVLPRSPNTCLAAPAGAHPAAHLETPPLAVAVATAWPVLRRFGQRFPRTYRLAEWPERRQAQWVERSPRIGFPDVIAAELAEGPDGAAGLFLYSRSLFGWSDLGVNRRRVQAWIEAFDAALRGR</sequence>
<name>A0A6J4JK20_9PROT</name>
<reference evidence="1" key="1">
    <citation type="submission" date="2020-02" db="EMBL/GenBank/DDBJ databases">
        <authorList>
            <person name="Meier V. D."/>
        </authorList>
    </citation>
    <scope>NUCLEOTIDE SEQUENCE</scope>
    <source>
        <strain evidence="1">AVDCRST_MAG04</strain>
    </source>
</reference>
<dbReference type="AlphaFoldDB" id="A0A6J4JK20"/>
<protein>
    <recommendedName>
        <fullName evidence="2">DUF1499 domain-containing protein</fullName>
    </recommendedName>
</protein>
<dbReference type="Pfam" id="PF07386">
    <property type="entry name" value="DUF1499"/>
    <property type="match status" value="1"/>
</dbReference>
<proteinExistence type="predicted"/>